<accession>A0A4P9W6Y5</accession>
<evidence type="ECO:0000313" key="3">
    <source>
        <dbReference type="Proteomes" id="UP000269721"/>
    </source>
</evidence>
<dbReference type="AlphaFoldDB" id="A0A4P9W6Y5"/>
<reference evidence="3" key="1">
    <citation type="journal article" date="2018" name="Nat. Microbiol.">
        <title>Leveraging single-cell genomics to expand the fungal tree of life.</title>
        <authorList>
            <person name="Ahrendt S.R."/>
            <person name="Quandt C.A."/>
            <person name="Ciobanu D."/>
            <person name="Clum A."/>
            <person name="Salamov A."/>
            <person name="Andreopoulos B."/>
            <person name="Cheng J.F."/>
            <person name="Woyke T."/>
            <person name="Pelin A."/>
            <person name="Henrissat B."/>
            <person name="Reynolds N.K."/>
            <person name="Benny G.L."/>
            <person name="Smith M.E."/>
            <person name="James T.Y."/>
            <person name="Grigoriev I.V."/>
        </authorList>
    </citation>
    <scope>NUCLEOTIDE SEQUENCE [LARGE SCALE GENOMIC DNA]</scope>
</reference>
<evidence type="ECO:0000313" key="2">
    <source>
        <dbReference type="EMBL" id="RKO87135.1"/>
    </source>
</evidence>
<protein>
    <submittedName>
        <fullName evidence="2">Uncharacterized protein</fullName>
    </submittedName>
</protein>
<gene>
    <name evidence="2" type="ORF">BDK51DRAFT_39724</name>
</gene>
<dbReference type="EMBL" id="KZ997649">
    <property type="protein sequence ID" value="RKO87135.1"/>
    <property type="molecule type" value="Genomic_DNA"/>
</dbReference>
<evidence type="ECO:0000256" key="1">
    <source>
        <dbReference type="SAM" id="MobiDB-lite"/>
    </source>
</evidence>
<dbReference type="Proteomes" id="UP000269721">
    <property type="component" value="Unassembled WGS sequence"/>
</dbReference>
<name>A0A4P9W6Y5_9FUNG</name>
<proteinExistence type="predicted"/>
<organism evidence="2 3">
    <name type="scientific">Blyttiomyces helicus</name>
    <dbReference type="NCBI Taxonomy" id="388810"/>
    <lineage>
        <taxon>Eukaryota</taxon>
        <taxon>Fungi</taxon>
        <taxon>Fungi incertae sedis</taxon>
        <taxon>Chytridiomycota</taxon>
        <taxon>Chytridiomycota incertae sedis</taxon>
        <taxon>Chytridiomycetes</taxon>
        <taxon>Chytridiomycetes incertae sedis</taxon>
        <taxon>Blyttiomyces</taxon>
    </lineage>
</organism>
<feature type="region of interest" description="Disordered" evidence="1">
    <location>
        <begin position="117"/>
        <end position="141"/>
    </location>
</feature>
<keyword evidence="3" id="KW-1185">Reference proteome</keyword>
<sequence length="273" mass="29243">MADSVTKSHRNFNPNQVTDCPSRALLPSALLQTDDFPRCFKSVDFGVYFEIMVNGSGSAVCRRPMVLALRAAVSLRRPKDGYVDVEGNWSSGGMDPAGCGVFTPAFRTRLRHPLKPEYAAPTESPLLPSQPLRNRGGKTSRENSQSLHLCLISLGKPTTLYGLSAPRGGLEIACCGSPLSPSSSSQCTNVLYLLGVCTSEKLMAEGRTLPELMVTVNAIAAQELRTSLSCAADPVVVRPDSLVPRSATRDPFDFDDAPLPSSAPRLLTANFGT</sequence>